<dbReference type="EMBL" id="KV407458">
    <property type="protein sequence ID" value="KZF23010.1"/>
    <property type="molecule type" value="Genomic_DNA"/>
</dbReference>
<feature type="domain" description="5'-3' DNA helicase ZGRF1-like N-terminal" evidence="2">
    <location>
        <begin position="23"/>
        <end position="103"/>
    </location>
</feature>
<dbReference type="GO" id="GO:0035861">
    <property type="term" value="C:site of double-strand break"/>
    <property type="evidence" value="ECO:0007669"/>
    <property type="project" value="TreeGrafter"/>
</dbReference>
<gene>
    <name evidence="3" type="ORF">L228DRAFT_247451</name>
</gene>
<evidence type="ECO:0000313" key="4">
    <source>
        <dbReference type="Proteomes" id="UP000076632"/>
    </source>
</evidence>
<feature type="region of interest" description="Disordered" evidence="1">
    <location>
        <begin position="390"/>
        <end position="711"/>
    </location>
</feature>
<feature type="region of interest" description="Disordered" evidence="1">
    <location>
        <begin position="114"/>
        <end position="350"/>
    </location>
</feature>
<accession>A0A165H5F7</accession>
<feature type="compositionally biased region" description="Low complexity" evidence="1">
    <location>
        <begin position="324"/>
        <end position="333"/>
    </location>
</feature>
<dbReference type="STRING" id="1328760.A0A165H5F7"/>
<dbReference type="OrthoDB" id="6513042at2759"/>
<feature type="compositionally biased region" description="Pro residues" evidence="1">
    <location>
        <begin position="604"/>
        <end position="624"/>
    </location>
</feature>
<feature type="region of interest" description="Disordered" evidence="1">
    <location>
        <begin position="358"/>
        <end position="377"/>
    </location>
</feature>
<dbReference type="Proteomes" id="UP000076632">
    <property type="component" value="Unassembled WGS sequence"/>
</dbReference>
<feature type="compositionally biased region" description="Basic residues" evidence="1">
    <location>
        <begin position="675"/>
        <end position="687"/>
    </location>
</feature>
<feature type="compositionally biased region" description="Polar residues" evidence="1">
    <location>
        <begin position="627"/>
        <end position="651"/>
    </location>
</feature>
<feature type="compositionally biased region" description="Polar residues" evidence="1">
    <location>
        <begin position="203"/>
        <end position="213"/>
    </location>
</feature>
<dbReference type="InterPro" id="IPR018838">
    <property type="entry name" value="ZGRF1-like_N"/>
</dbReference>
<dbReference type="PANTHER" id="PTHR28535:SF1">
    <property type="entry name" value="PROTEIN ZGRF1"/>
    <property type="match status" value="1"/>
</dbReference>
<feature type="compositionally biased region" description="Low complexity" evidence="1">
    <location>
        <begin position="127"/>
        <end position="145"/>
    </location>
</feature>
<evidence type="ECO:0000259" key="2">
    <source>
        <dbReference type="Pfam" id="PF10382"/>
    </source>
</evidence>
<feature type="compositionally biased region" description="Basic and acidic residues" evidence="1">
    <location>
        <begin position="221"/>
        <end position="231"/>
    </location>
</feature>
<feature type="compositionally biased region" description="Low complexity" evidence="1">
    <location>
        <begin position="661"/>
        <end position="671"/>
    </location>
</feature>
<dbReference type="GO" id="GO:0005634">
    <property type="term" value="C:nucleus"/>
    <property type="evidence" value="ECO:0007669"/>
    <property type="project" value="TreeGrafter"/>
</dbReference>
<feature type="compositionally biased region" description="Low complexity" evidence="1">
    <location>
        <begin position="301"/>
        <end position="312"/>
    </location>
</feature>
<dbReference type="InParanoid" id="A0A165H5F7"/>
<keyword evidence="4" id="KW-1185">Reference proteome</keyword>
<dbReference type="InterPro" id="IPR052800">
    <property type="entry name" value="DNA_Repair_Helicase_ZGRF1"/>
</dbReference>
<dbReference type="OMA" id="FDLFDWR"/>
<name>A0A165H5F7_XYLHT</name>
<feature type="compositionally biased region" description="Basic and acidic residues" evidence="1">
    <location>
        <begin position="691"/>
        <end position="705"/>
    </location>
</feature>
<reference evidence="3 4" key="1">
    <citation type="journal article" date="2016" name="Fungal Biol.">
        <title>The genome of Xylona heveae provides a window into fungal endophytism.</title>
        <authorList>
            <person name="Gazis R."/>
            <person name="Kuo A."/>
            <person name="Riley R."/>
            <person name="LaButti K."/>
            <person name="Lipzen A."/>
            <person name="Lin J."/>
            <person name="Amirebrahimi M."/>
            <person name="Hesse C.N."/>
            <person name="Spatafora J.W."/>
            <person name="Henrissat B."/>
            <person name="Hainaut M."/>
            <person name="Grigoriev I.V."/>
            <person name="Hibbett D.S."/>
        </authorList>
    </citation>
    <scope>NUCLEOTIDE SEQUENCE [LARGE SCALE GENOMIC DNA]</scope>
    <source>
        <strain evidence="3 4">TC161</strain>
    </source>
</reference>
<feature type="compositionally biased region" description="Polar residues" evidence="1">
    <location>
        <begin position="428"/>
        <end position="442"/>
    </location>
</feature>
<dbReference type="AlphaFoldDB" id="A0A165H5F7"/>
<evidence type="ECO:0000256" key="1">
    <source>
        <dbReference type="SAM" id="MobiDB-lite"/>
    </source>
</evidence>
<dbReference type="Pfam" id="PF10382">
    <property type="entry name" value="ZGRF1-like_N"/>
    <property type="match status" value="1"/>
</dbReference>
<feature type="compositionally biased region" description="Polar residues" evidence="1">
    <location>
        <begin position="488"/>
        <end position="529"/>
    </location>
</feature>
<dbReference type="RefSeq" id="XP_018188565.1">
    <property type="nucleotide sequence ID" value="XM_018332642.1"/>
</dbReference>
<dbReference type="PANTHER" id="PTHR28535">
    <property type="entry name" value="ZINC FINGER GRF-TYPE CONTAINING 1"/>
    <property type="match status" value="1"/>
</dbReference>
<feature type="compositionally biased region" description="Low complexity" evidence="1">
    <location>
        <begin position="394"/>
        <end position="418"/>
    </location>
</feature>
<dbReference type="GeneID" id="28897779"/>
<feature type="compositionally biased region" description="Basic and acidic residues" evidence="1">
    <location>
        <begin position="261"/>
        <end position="276"/>
    </location>
</feature>
<proteinExistence type="predicted"/>
<protein>
    <recommendedName>
        <fullName evidence="2">5'-3' DNA helicase ZGRF1-like N-terminal domain-containing protein</fullName>
    </recommendedName>
</protein>
<evidence type="ECO:0000313" key="3">
    <source>
        <dbReference type="EMBL" id="KZF23010.1"/>
    </source>
</evidence>
<sequence length="741" mass="82060">MNTPTPRGTPSLTLPSTQNTAPVLEFGCLYTLDIRRKAKRWHDGFLRFHTFNKRIMVYDMPRNFIGDVHWRESGDLQDGDEITLEKGVLVQVGEPVGRSEQDLTGLWEKKVKDREERVKKGSVTPRSPAATSSASISAQAQSPTPRNLPLLPAQLRPRSLNSLLGLTRRSSGRVEAPVRTPFEERYGIQPEEGSHKRQKTVAEPSSASAVTRQPQPPSSKASERSLKRSFTEPEPTNRNNEIIIIPDDEADLRHRRSQSNRPDRRRKEGHSTRDIQKPTNDATIDETRRDHGRPSSSVAHLPSKPLRISSSSSRKRLMFQETQSSSIPAISSSTKPPVQPHKPDIPTYPADALGKFQQEQQTRIAARLSRKSNHDIDPFQEIGSTQLFEDIAQSSAIEHSSSSSYPDLDPDPDSLFLPERPPPERPQINRSKQSPAALQSPTLQVQPEKPPPQPLQKRKSSNKDSPSSLLELRSIDVDGDSAGVRKGISSNESTPNSNPISENKPNTLAPSVTNPTTSSGRSKVQSSLSPLHLDSNQHHVFPNIHSGKPILTGPAHRSDPSAKPVSEHVAPVIANGLTKSGQKSRPEAGLKSSIAASTSVALPAPLPDPAPTHPPPPPGPPSSPPAKQTTEPNARSNFNTTQTQKPVQAPTSEDKPPHIPNEPSEVVVENVRQPPRLHQHLFQKRHLQQQQRHEQHEEHEEHQGNKEQGCYKQGTFTWEQTGPWTREAFDLFDWRPPGFCG</sequence>
<organism evidence="3 4">
    <name type="scientific">Xylona heveae (strain CBS 132557 / TC161)</name>
    <dbReference type="NCBI Taxonomy" id="1328760"/>
    <lineage>
        <taxon>Eukaryota</taxon>
        <taxon>Fungi</taxon>
        <taxon>Dikarya</taxon>
        <taxon>Ascomycota</taxon>
        <taxon>Pezizomycotina</taxon>
        <taxon>Xylonomycetes</taxon>
        <taxon>Xylonales</taxon>
        <taxon>Xylonaceae</taxon>
        <taxon>Xylona</taxon>
    </lineage>
</organism>
<dbReference type="GO" id="GO:0006302">
    <property type="term" value="P:double-strand break repair"/>
    <property type="evidence" value="ECO:0007669"/>
    <property type="project" value="TreeGrafter"/>
</dbReference>